<evidence type="ECO:0000256" key="2">
    <source>
        <dbReference type="ARBA" id="ARBA00009618"/>
    </source>
</evidence>
<evidence type="ECO:0000256" key="5">
    <source>
        <dbReference type="ARBA" id="ARBA00023306"/>
    </source>
</evidence>
<keyword evidence="5" id="KW-0131">Cell cycle</keyword>
<dbReference type="Proteomes" id="UP001159427">
    <property type="component" value="Unassembled WGS sequence"/>
</dbReference>
<evidence type="ECO:0000256" key="3">
    <source>
        <dbReference type="ARBA" id="ARBA00022618"/>
    </source>
</evidence>
<proteinExistence type="inferred from homology"/>
<dbReference type="PANTHER" id="PTHR22526:SF2">
    <property type="entry name" value="ANAPHASE PROMOTING COMPLEX C SUBUNIT 15, PSEUDOGENE-RELATED"/>
    <property type="match status" value="1"/>
</dbReference>
<accession>A0ABN8SPI7</accession>
<feature type="region of interest" description="Disordered" evidence="6">
    <location>
        <begin position="47"/>
        <end position="115"/>
    </location>
</feature>
<comment type="caution">
    <text evidence="7">The sequence shown here is derived from an EMBL/GenBank/DDBJ whole genome shotgun (WGS) entry which is preliminary data.</text>
</comment>
<gene>
    <name evidence="7" type="ORF">PEVE_00024932</name>
</gene>
<keyword evidence="3" id="KW-0132">Cell division</keyword>
<keyword evidence="4" id="KW-0498">Mitosis</keyword>
<evidence type="ECO:0000256" key="6">
    <source>
        <dbReference type="SAM" id="MobiDB-lite"/>
    </source>
</evidence>
<dbReference type="EMBL" id="CALNXI010003342">
    <property type="protein sequence ID" value="CAH3192961.1"/>
    <property type="molecule type" value="Genomic_DNA"/>
</dbReference>
<reference evidence="7 8" key="1">
    <citation type="submission" date="2022-05" db="EMBL/GenBank/DDBJ databases">
        <authorList>
            <consortium name="Genoscope - CEA"/>
            <person name="William W."/>
        </authorList>
    </citation>
    <scope>NUCLEOTIDE SEQUENCE [LARGE SCALE GENOMIC DNA]</scope>
</reference>
<dbReference type="Pfam" id="PF15243">
    <property type="entry name" value="ANAPC15"/>
    <property type="match status" value="1"/>
</dbReference>
<dbReference type="PANTHER" id="PTHR22526">
    <property type="entry name" value="ANAPHASE PROMOTING COMPLEX C SUBUNIT 15, PSEUDOGENE-RELATED"/>
    <property type="match status" value="1"/>
</dbReference>
<comment type="pathway">
    <text evidence="1">Protein modification; protein ubiquitination.</text>
</comment>
<feature type="compositionally biased region" description="Acidic residues" evidence="6">
    <location>
        <begin position="102"/>
        <end position="115"/>
    </location>
</feature>
<evidence type="ECO:0000313" key="7">
    <source>
        <dbReference type="EMBL" id="CAH3192961.1"/>
    </source>
</evidence>
<feature type="compositionally biased region" description="Acidic residues" evidence="6">
    <location>
        <begin position="69"/>
        <end position="94"/>
    </location>
</feature>
<evidence type="ECO:0000313" key="8">
    <source>
        <dbReference type="Proteomes" id="UP001159427"/>
    </source>
</evidence>
<organism evidence="7 8">
    <name type="scientific">Porites evermanni</name>
    <dbReference type="NCBI Taxonomy" id="104178"/>
    <lineage>
        <taxon>Eukaryota</taxon>
        <taxon>Metazoa</taxon>
        <taxon>Cnidaria</taxon>
        <taxon>Anthozoa</taxon>
        <taxon>Hexacorallia</taxon>
        <taxon>Scleractinia</taxon>
        <taxon>Fungiina</taxon>
        <taxon>Poritidae</taxon>
        <taxon>Porites</taxon>
    </lineage>
</organism>
<sequence length="115" mass="13024">MANSLATFPSLLPRIADDLWFTLEKRLDDDAALTKEEEQYTALCKKILDKGSDIPPIGTTKSKDKQERMEEEDDDLEDDDESNDDMEDETDDYESPATPDVESVEGEIEMDSSQI</sequence>
<evidence type="ECO:0000256" key="4">
    <source>
        <dbReference type="ARBA" id="ARBA00022776"/>
    </source>
</evidence>
<dbReference type="InterPro" id="IPR026182">
    <property type="entry name" value="ANAPC15"/>
</dbReference>
<evidence type="ECO:0000256" key="1">
    <source>
        <dbReference type="ARBA" id="ARBA00004906"/>
    </source>
</evidence>
<keyword evidence="8" id="KW-1185">Reference proteome</keyword>
<comment type="similarity">
    <text evidence="2">Belongs to the APC15 family.</text>
</comment>
<protein>
    <submittedName>
        <fullName evidence="7">Uncharacterized protein</fullName>
    </submittedName>
</protein>
<name>A0ABN8SPI7_9CNID</name>